<dbReference type="SUPFAM" id="SSF46785">
    <property type="entry name" value="Winged helix' DNA-binding domain"/>
    <property type="match status" value="1"/>
</dbReference>
<accession>A0ABZ2LEM1</accession>
<evidence type="ECO:0000313" key="6">
    <source>
        <dbReference type="EMBL" id="WXB09393.1"/>
    </source>
</evidence>
<reference evidence="6" key="1">
    <citation type="submission" date="2021-12" db="EMBL/GenBank/DDBJ databases">
        <title>Discovery of the Pendulisporaceae a myxobacterial family with distinct sporulation behavior and unique specialized metabolism.</title>
        <authorList>
            <person name="Garcia R."/>
            <person name="Popoff A."/>
            <person name="Bader C.D."/>
            <person name="Loehr J."/>
            <person name="Walesch S."/>
            <person name="Walt C."/>
            <person name="Boldt J."/>
            <person name="Bunk B."/>
            <person name="Haeckl F.J.F.P.J."/>
            <person name="Gunesch A.P."/>
            <person name="Birkelbach J."/>
            <person name="Nuebel U."/>
            <person name="Pietschmann T."/>
            <person name="Bach T."/>
            <person name="Mueller R."/>
        </authorList>
    </citation>
    <scope>NUCLEOTIDE SEQUENCE</scope>
    <source>
        <strain evidence="6">MSr11367</strain>
    </source>
</reference>
<evidence type="ECO:0000313" key="7">
    <source>
        <dbReference type="Proteomes" id="UP001374803"/>
    </source>
</evidence>
<dbReference type="InterPro" id="IPR036388">
    <property type="entry name" value="WH-like_DNA-bd_sf"/>
</dbReference>
<keyword evidence="3" id="KW-0238">DNA-binding</keyword>
<feature type="domain" description="HTH lysR-type" evidence="5">
    <location>
        <begin position="1"/>
        <end position="58"/>
    </location>
</feature>
<evidence type="ECO:0000259" key="5">
    <source>
        <dbReference type="PROSITE" id="PS50931"/>
    </source>
</evidence>
<dbReference type="Gene3D" id="3.40.190.290">
    <property type="match status" value="1"/>
</dbReference>
<keyword evidence="2" id="KW-0805">Transcription regulation</keyword>
<proteinExistence type="inferred from homology"/>
<comment type="similarity">
    <text evidence="1">Belongs to the LysR transcriptional regulatory family.</text>
</comment>
<evidence type="ECO:0000256" key="1">
    <source>
        <dbReference type="ARBA" id="ARBA00009437"/>
    </source>
</evidence>
<dbReference type="SUPFAM" id="SSF53850">
    <property type="entry name" value="Periplasmic binding protein-like II"/>
    <property type="match status" value="1"/>
</dbReference>
<dbReference type="InterPro" id="IPR050950">
    <property type="entry name" value="HTH-type_LysR_regulators"/>
</dbReference>
<dbReference type="Gene3D" id="1.10.10.10">
    <property type="entry name" value="Winged helix-like DNA-binding domain superfamily/Winged helix DNA-binding domain"/>
    <property type="match status" value="1"/>
</dbReference>
<dbReference type="EMBL" id="CP089983">
    <property type="protein sequence ID" value="WXB09393.1"/>
    <property type="molecule type" value="Genomic_DNA"/>
</dbReference>
<dbReference type="Pfam" id="PF03466">
    <property type="entry name" value="LysR_substrate"/>
    <property type="match status" value="1"/>
</dbReference>
<dbReference type="Proteomes" id="UP001374803">
    <property type="component" value="Chromosome"/>
</dbReference>
<dbReference type="RefSeq" id="WP_394839066.1">
    <property type="nucleotide sequence ID" value="NZ_CP089929.1"/>
</dbReference>
<gene>
    <name evidence="6" type="ORF">LVJ94_19445</name>
</gene>
<evidence type="ECO:0000256" key="3">
    <source>
        <dbReference type="ARBA" id="ARBA00023125"/>
    </source>
</evidence>
<dbReference type="InterPro" id="IPR005119">
    <property type="entry name" value="LysR_subst-bd"/>
</dbReference>
<protein>
    <submittedName>
        <fullName evidence="6">LysR substrate-binding domain-containing protein</fullName>
    </submittedName>
</protein>
<dbReference type="PRINTS" id="PR00039">
    <property type="entry name" value="HTHLYSR"/>
</dbReference>
<sequence>MKLEQLREMLAIVEHGSLRAAARRLGIPQPALTRTVHALESELGVALFERETRGMTLTARGRLFHRRATAMVNELQKARDELSQSAGLDEGTVVVALSIMPHLAMLPRALPYFRKRYPKVRLHVIEGLFPDVEGRVRSGTIDFYVGAAPRDPPAPGLVTRILVENTRAVVGRKGHPLSTTAGRPRSLRELAGTPWAVTALDYDAESDFRHLFAAHGLPDPVIALRVHSAMSLMVALASTDHLAMLPVQWKEFPLTRDALQIIPVKERLPAPAIILTRRPDLPLTPAAEFFCDALLRYLPAQPR</sequence>
<organism evidence="6 7">
    <name type="scientific">Pendulispora rubella</name>
    <dbReference type="NCBI Taxonomy" id="2741070"/>
    <lineage>
        <taxon>Bacteria</taxon>
        <taxon>Pseudomonadati</taxon>
        <taxon>Myxococcota</taxon>
        <taxon>Myxococcia</taxon>
        <taxon>Myxococcales</taxon>
        <taxon>Sorangiineae</taxon>
        <taxon>Pendulisporaceae</taxon>
        <taxon>Pendulispora</taxon>
    </lineage>
</organism>
<keyword evidence="7" id="KW-1185">Reference proteome</keyword>
<evidence type="ECO:0000256" key="4">
    <source>
        <dbReference type="ARBA" id="ARBA00023163"/>
    </source>
</evidence>
<evidence type="ECO:0000256" key="2">
    <source>
        <dbReference type="ARBA" id="ARBA00023015"/>
    </source>
</evidence>
<dbReference type="PROSITE" id="PS50931">
    <property type="entry name" value="HTH_LYSR"/>
    <property type="match status" value="1"/>
</dbReference>
<dbReference type="InterPro" id="IPR036390">
    <property type="entry name" value="WH_DNA-bd_sf"/>
</dbReference>
<name>A0ABZ2LEM1_9BACT</name>
<dbReference type="PANTHER" id="PTHR30419">
    <property type="entry name" value="HTH-TYPE TRANSCRIPTIONAL REGULATOR YBHD"/>
    <property type="match status" value="1"/>
</dbReference>
<keyword evidence="4" id="KW-0804">Transcription</keyword>
<dbReference type="InterPro" id="IPR000847">
    <property type="entry name" value="LysR_HTH_N"/>
</dbReference>
<dbReference type="PANTHER" id="PTHR30419:SF30">
    <property type="entry name" value="LYSR FAMILY TRANSCRIPTIONAL REGULATOR"/>
    <property type="match status" value="1"/>
</dbReference>
<dbReference type="Pfam" id="PF00126">
    <property type="entry name" value="HTH_1"/>
    <property type="match status" value="1"/>
</dbReference>